<protein>
    <submittedName>
        <fullName evidence="7">DUF1232 domain-containing protein</fullName>
    </submittedName>
</protein>
<keyword evidence="3 5" id="KW-1133">Transmembrane helix</keyword>
<feature type="domain" description="DUF1232" evidence="6">
    <location>
        <begin position="33"/>
        <end position="68"/>
    </location>
</feature>
<sequence>MSLKKLQQKLKNLKQESITIYYALRDKRTPLIAKIFAGITIAYLLSPIDLIPDFIPLLGILDDLILVPILIKITVSLIPDNLYEEIKANVNAEEKLQKRWYLAIPVIAIYVALLIFLYLKFFNK</sequence>
<evidence type="ECO:0000256" key="3">
    <source>
        <dbReference type="ARBA" id="ARBA00022989"/>
    </source>
</evidence>
<evidence type="ECO:0000313" key="7">
    <source>
        <dbReference type="EMBL" id="MBF8457062.1"/>
    </source>
</evidence>
<dbReference type="InterPro" id="IPR010652">
    <property type="entry name" value="DUF1232"/>
</dbReference>
<name>A0ABS0FBG7_9FLAO</name>
<evidence type="ECO:0000256" key="5">
    <source>
        <dbReference type="SAM" id="Phobius"/>
    </source>
</evidence>
<comment type="subcellular location">
    <subcellularLocation>
        <location evidence="1">Endomembrane system</location>
        <topology evidence="1">Multi-pass membrane protein</topology>
    </subcellularLocation>
</comment>
<accession>A0ABS0FBG7</accession>
<feature type="transmembrane region" description="Helical" evidence="5">
    <location>
        <begin position="31"/>
        <end position="48"/>
    </location>
</feature>
<dbReference type="Proteomes" id="UP000660070">
    <property type="component" value="Unassembled WGS sequence"/>
</dbReference>
<evidence type="ECO:0000256" key="4">
    <source>
        <dbReference type="ARBA" id="ARBA00023136"/>
    </source>
</evidence>
<keyword evidence="2 5" id="KW-0812">Transmembrane</keyword>
<keyword evidence="8" id="KW-1185">Reference proteome</keyword>
<feature type="transmembrane region" description="Helical" evidence="5">
    <location>
        <begin position="54"/>
        <end position="79"/>
    </location>
</feature>
<dbReference type="EMBL" id="JADPVI010000002">
    <property type="protein sequence ID" value="MBF8457062.1"/>
    <property type="molecule type" value="Genomic_DNA"/>
</dbReference>
<keyword evidence="4 5" id="KW-0472">Membrane</keyword>
<dbReference type="Pfam" id="PF06803">
    <property type="entry name" value="DUF1232"/>
    <property type="match status" value="1"/>
</dbReference>
<comment type="caution">
    <text evidence="7">The sequence shown here is derived from an EMBL/GenBank/DDBJ whole genome shotgun (WGS) entry which is preliminary data.</text>
</comment>
<organism evidence="7 8">
    <name type="scientific">Kaistella gelatinilytica</name>
    <dbReference type="NCBI Taxonomy" id="2787636"/>
    <lineage>
        <taxon>Bacteria</taxon>
        <taxon>Pseudomonadati</taxon>
        <taxon>Bacteroidota</taxon>
        <taxon>Flavobacteriia</taxon>
        <taxon>Flavobacteriales</taxon>
        <taxon>Weeksellaceae</taxon>
        <taxon>Chryseobacterium group</taxon>
        <taxon>Kaistella</taxon>
    </lineage>
</organism>
<evidence type="ECO:0000256" key="2">
    <source>
        <dbReference type="ARBA" id="ARBA00022692"/>
    </source>
</evidence>
<evidence type="ECO:0000259" key="6">
    <source>
        <dbReference type="Pfam" id="PF06803"/>
    </source>
</evidence>
<feature type="transmembrane region" description="Helical" evidence="5">
    <location>
        <begin position="100"/>
        <end position="119"/>
    </location>
</feature>
<dbReference type="RefSeq" id="WP_196079584.1">
    <property type="nucleotide sequence ID" value="NZ_JADPVI010000002.1"/>
</dbReference>
<reference evidence="7 8" key="1">
    <citation type="submission" date="2020-11" db="EMBL/GenBank/DDBJ databases">
        <title>Kaistella gelatinilytica sp. nov., a flavobacterium isolated from Antarctic Soil.</title>
        <authorList>
            <person name="Li J."/>
        </authorList>
    </citation>
    <scope>NUCLEOTIDE SEQUENCE [LARGE SCALE GENOMIC DNA]</scope>
    <source>
        <strain evidence="7 8">G5-32</strain>
    </source>
</reference>
<evidence type="ECO:0000313" key="8">
    <source>
        <dbReference type="Proteomes" id="UP000660070"/>
    </source>
</evidence>
<evidence type="ECO:0000256" key="1">
    <source>
        <dbReference type="ARBA" id="ARBA00004127"/>
    </source>
</evidence>
<gene>
    <name evidence="7" type="ORF">IV494_07690</name>
</gene>
<proteinExistence type="predicted"/>